<feature type="region of interest" description="Disordered" evidence="1">
    <location>
        <begin position="167"/>
        <end position="197"/>
    </location>
</feature>
<accession>Q9R9P3</accession>
<evidence type="ECO:0000256" key="1">
    <source>
        <dbReference type="SAM" id="MobiDB-lite"/>
    </source>
</evidence>
<feature type="compositionally biased region" description="Basic and acidic residues" evidence="1">
    <location>
        <begin position="170"/>
        <end position="197"/>
    </location>
</feature>
<evidence type="ECO:0000313" key="3">
    <source>
        <dbReference type="EMBL" id="AAD56643.1"/>
    </source>
</evidence>
<feature type="transmembrane region" description="Helical" evidence="2">
    <location>
        <begin position="279"/>
        <end position="297"/>
    </location>
</feature>
<dbReference type="Pfam" id="PF07332">
    <property type="entry name" value="Phage_holin_3_6"/>
    <property type="match status" value="1"/>
</dbReference>
<evidence type="ECO:0000256" key="2">
    <source>
        <dbReference type="SAM" id="Phobius"/>
    </source>
</evidence>
<protein>
    <submittedName>
        <fullName evidence="3">NdiA</fullName>
    </submittedName>
</protein>
<keyword evidence="2" id="KW-0472">Membrane</keyword>
<reference evidence="3" key="1">
    <citation type="journal article" date="2000" name="Appl. Environ. Microbiol.">
        <title>A homologue of the tryptophan-rich sensory protein TspO and FixL regulate a novel nutrient deprivation-induced Sinorhizobium meliloti locus.</title>
        <authorList>
            <person name="Davey M.E."/>
            <person name="de Bruijn F.J."/>
        </authorList>
    </citation>
    <scope>NUCLEOTIDE SEQUENCE</scope>
    <source>
        <strain evidence="3">1021</strain>
    </source>
</reference>
<dbReference type="EMBL" id="AF178441">
    <property type="protein sequence ID" value="AAD56643.1"/>
    <property type="molecule type" value="Genomic_DNA"/>
</dbReference>
<sequence length="330" mass="34570">MTNDTSGRGSGDPLGRPLTAAQGIERVSGVQAGDTGGQGEAGDRSLENAVREDVNEFKEFASEQTEHAKAAVGRAVEDEKNVAARQLSGVAAALEKVGNELEQSDQRAIGRYAKQIGTSLQGFARKAEGRNLGEIAGMVEDFGRKQPLAFLGMAAIAGLAASRFLTASPPRRDGRDASGRTRRSSEKEPYNGANHRDERPLTELMTGLVADISGLFRKEIDLAKAEASENLNRAVGSLETLLVGLIFAIGAVGVLLSAVVQGLGAFLVAQGMTEANADALSAAIVGVVVALLAWAMISRGLSALKGSSIQFDRTAASLQRDANVVKERLQ</sequence>
<feature type="transmembrane region" description="Helical" evidence="2">
    <location>
        <begin position="241"/>
        <end position="267"/>
    </location>
</feature>
<organism evidence="3">
    <name type="scientific">Rhizobium meliloti</name>
    <name type="common">Ensifer meliloti</name>
    <name type="synonym">Sinorhizobium meliloti</name>
    <dbReference type="NCBI Taxonomy" id="382"/>
    <lineage>
        <taxon>Bacteria</taxon>
        <taxon>Pseudomonadati</taxon>
        <taxon>Pseudomonadota</taxon>
        <taxon>Alphaproteobacteria</taxon>
        <taxon>Hyphomicrobiales</taxon>
        <taxon>Rhizobiaceae</taxon>
        <taxon>Sinorhizobium/Ensifer group</taxon>
        <taxon>Sinorhizobium</taxon>
    </lineage>
</organism>
<keyword evidence="2" id="KW-0812">Transmembrane</keyword>
<proteinExistence type="predicted"/>
<dbReference type="AlphaFoldDB" id="Q9R9P3"/>
<dbReference type="InterPro" id="IPR009937">
    <property type="entry name" value="Phage_holin_3_6"/>
</dbReference>
<feature type="region of interest" description="Disordered" evidence="1">
    <location>
        <begin position="1"/>
        <end position="48"/>
    </location>
</feature>
<name>Q9R9P3_RHIML</name>
<keyword evidence="2" id="KW-1133">Transmembrane helix</keyword>
<gene>
    <name evidence="3" type="primary">ndiA</name>
</gene>